<dbReference type="OrthoDB" id="3942368at2759"/>
<keyword evidence="2" id="KW-1185">Reference proteome</keyword>
<organism evidence="1 2">
    <name type="scientific">Microdochium bolleyi</name>
    <dbReference type="NCBI Taxonomy" id="196109"/>
    <lineage>
        <taxon>Eukaryota</taxon>
        <taxon>Fungi</taxon>
        <taxon>Dikarya</taxon>
        <taxon>Ascomycota</taxon>
        <taxon>Pezizomycotina</taxon>
        <taxon>Sordariomycetes</taxon>
        <taxon>Xylariomycetidae</taxon>
        <taxon>Xylariales</taxon>
        <taxon>Microdochiaceae</taxon>
        <taxon>Microdochium</taxon>
    </lineage>
</organism>
<gene>
    <name evidence="1" type="ORF">Micbo1qcDRAFT_207751</name>
</gene>
<evidence type="ECO:0000313" key="1">
    <source>
        <dbReference type="EMBL" id="KXJ87999.1"/>
    </source>
</evidence>
<dbReference type="SUPFAM" id="SSF54001">
    <property type="entry name" value="Cysteine proteinases"/>
    <property type="match status" value="1"/>
</dbReference>
<dbReference type="AlphaFoldDB" id="A0A136IT49"/>
<protein>
    <submittedName>
        <fullName evidence="1">Uncharacterized protein</fullName>
    </submittedName>
</protein>
<accession>A0A136IT49</accession>
<dbReference type="InterPro" id="IPR038765">
    <property type="entry name" value="Papain-like_cys_pep_sf"/>
</dbReference>
<dbReference type="InParanoid" id="A0A136IT49"/>
<sequence length="440" mass="48614">MSTPPVPIVPTFSEIKLPFTARQVILRGLGLSRRKNVAIVGNHLTSTVWDTNWDPTTIKVPFAVEVQPAPSIVRLQVKANMARPQNSEKFTNFCVVLSNQNNSIMLRSEPLLMTQWRDIDPSDPTGNNIDVHDFKLESPQFANISGPFRSEGSWTASVVFSPLPDVNKFTSPQQINLDAYFFVGDLDHLYRTKFSYAHREEVISRSIMPVSTFTAINPANVDGYASAAITYLANAVWENLNANCSYDVYKGAPGFGASPMGGILNLDDAFTKLKCNCYDLAAVGQAFCASLGLRGNSPVLDFRWVFSGNGWNNWFGYITDGPLFGYLQNPPGDDSYHPRRTQFGNHAWTEVRVGNQYRVLETCHAGLNGGVITDVVIQAGQSTRQAWVQGAINGGANYHPLASPVSIDRDRTGWGTGYLGNPYRTSYNYNWGRGLRAIHG</sequence>
<reference evidence="2" key="1">
    <citation type="submission" date="2016-02" db="EMBL/GenBank/DDBJ databases">
        <title>Draft genome sequence of Microdochium bolleyi, a fungal endophyte of beachgrass.</title>
        <authorList>
            <consortium name="DOE Joint Genome Institute"/>
            <person name="David A.S."/>
            <person name="May G."/>
            <person name="Haridas S."/>
            <person name="Lim J."/>
            <person name="Wang M."/>
            <person name="Labutti K."/>
            <person name="Lipzen A."/>
            <person name="Barry K."/>
            <person name="Grigoriev I.V."/>
        </authorList>
    </citation>
    <scope>NUCLEOTIDE SEQUENCE [LARGE SCALE GENOMIC DNA]</scope>
    <source>
        <strain evidence="2">J235TASD1</strain>
    </source>
</reference>
<evidence type="ECO:0000313" key="2">
    <source>
        <dbReference type="Proteomes" id="UP000070501"/>
    </source>
</evidence>
<proteinExistence type="predicted"/>
<dbReference type="EMBL" id="KQ964260">
    <property type="protein sequence ID" value="KXJ87999.1"/>
    <property type="molecule type" value="Genomic_DNA"/>
</dbReference>
<name>A0A136IT49_9PEZI</name>
<dbReference type="Proteomes" id="UP000070501">
    <property type="component" value="Unassembled WGS sequence"/>
</dbReference>